<dbReference type="Proteomes" id="UP000800036">
    <property type="component" value="Unassembled WGS sequence"/>
</dbReference>
<dbReference type="OrthoDB" id="88410at2759"/>
<dbReference type="EMBL" id="ML976657">
    <property type="protein sequence ID" value="KAF1979776.1"/>
    <property type="molecule type" value="Genomic_DNA"/>
</dbReference>
<organism evidence="1 2">
    <name type="scientific">Bimuria novae-zelandiae CBS 107.79</name>
    <dbReference type="NCBI Taxonomy" id="1447943"/>
    <lineage>
        <taxon>Eukaryota</taxon>
        <taxon>Fungi</taxon>
        <taxon>Dikarya</taxon>
        <taxon>Ascomycota</taxon>
        <taxon>Pezizomycotina</taxon>
        <taxon>Dothideomycetes</taxon>
        <taxon>Pleosporomycetidae</taxon>
        <taxon>Pleosporales</taxon>
        <taxon>Massarineae</taxon>
        <taxon>Didymosphaeriaceae</taxon>
        <taxon>Bimuria</taxon>
    </lineage>
</organism>
<protein>
    <submittedName>
        <fullName evidence="1">Uncharacterized protein</fullName>
    </submittedName>
</protein>
<keyword evidence="2" id="KW-1185">Reference proteome</keyword>
<gene>
    <name evidence="1" type="ORF">BU23DRAFT_105728</name>
</gene>
<evidence type="ECO:0000313" key="2">
    <source>
        <dbReference type="Proteomes" id="UP000800036"/>
    </source>
</evidence>
<name>A0A6A5VY07_9PLEO</name>
<dbReference type="PANTHER" id="PTHR34724:SF2">
    <property type="entry name" value="OS12G0596101 PROTEIN"/>
    <property type="match status" value="1"/>
</dbReference>
<dbReference type="AlphaFoldDB" id="A0A6A5VY07"/>
<dbReference type="PANTHER" id="PTHR34724">
    <property type="entry name" value="OS12G0596101 PROTEIN"/>
    <property type="match status" value="1"/>
</dbReference>
<reference evidence="1" key="1">
    <citation type="journal article" date="2020" name="Stud. Mycol.">
        <title>101 Dothideomycetes genomes: a test case for predicting lifestyles and emergence of pathogens.</title>
        <authorList>
            <person name="Haridas S."/>
            <person name="Albert R."/>
            <person name="Binder M."/>
            <person name="Bloem J."/>
            <person name="Labutti K."/>
            <person name="Salamov A."/>
            <person name="Andreopoulos B."/>
            <person name="Baker S."/>
            <person name="Barry K."/>
            <person name="Bills G."/>
            <person name="Bluhm B."/>
            <person name="Cannon C."/>
            <person name="Castanera R."/>
            <person name="Culley D."/>
            <person name="Daum C."/>
            <person name="Ezra D."/>
            <person name="Gonzalez J."/>
            <person name="Henrissat B."/>
            <person name="Kuo A."/>
            <person name="Liang C."/>
            <person name="Lipzen A."/>
            <person name="Lutzoni F."/>
            <person name="Magnuson J."/>
            <person name="Mondo S."/>
            <person name="Nolan M."/>
            <person name="Ohm R."/>
            <person name="Pangilinan J."/>
            <person name="Park H.-J."/>
            <person name="Ramirez L."/>
            <person name="Alfaro M."/>
            <person name="Sun H."/>
            <person name="Tritt A."/>
            <person name="Yoshinaga Y."/>
            <person name="Zwiers L.-H."/>
            <person name="Turgeon B."/>
            <person name="Goodwin S."/>
            <person name="Spatafora J."/>
            <person name="Crous P."/>
            <person name="Grigoriev I."/>
        </authorList>
    </citation>
    <scope>NUCLEOTIDE SEQUENCE</scope>
    <source>
        <strain evidence="1">CBS 107.79</strain>
    </source>
</reference>
<sequence>MCRKSTCETCHKTTWWGCGNHIASVMDNVPQNEWCTCGPQVEREGREYPPKGVGPR</sequence>
<proteinExistence type="predicted"/>
<accession>A0A6A5VY07</accession>
<evidence type="ECO:0000313" key="1">
    <source>
        <dbReference type="EMBL" id="KAF1979776.1"/>
    </source>
</evidence>